<dbReference type="InterPro" id="IPR051367">
    <property type="entry name" value="mRNA_TranslReg/HistoneTransl"/>
</dbReference>
<dbReference type="Proteomes" id="UP000001819">
    <property type="component" value="Chromosome 3"/>
</dbReference>
<dbReference type="GO" id="GO:0003723">
    <property type="term" value="F:RNA binding"/>
    <property type="evidence" value="ECO:0007669"/>
    <property type="project" value="InterPro"/>
</dbReference>
<evidence type="ECO:0000259" key="5">
    <source>
        <dbReference type="SMART" id="SM00543"/>
    </source>
</evidence>
<organism evidence="6 7">
    <name type="scientific">Drosophila pseudoobscura pseudoobscura</name>
    <name type="common">Fruit fly</name>
    <dbReference type="NCBI Taxonomy" id="46245"/>
    <lineage>
        <taxon>Eukaryota</taxon>
        <taxon>Metazoa</taxon>
        <taxon>Ecdysozoa</taxon>
        <taxon>Arthropoda</taxon>
        <taxon>Hexapoda</taxon>
        <taxon>Insecta</taxon>
        <taxon>Pterygota</taxon>
        <taxon>Neoptera</taxon>
        <taxon>Endopterygota</taxon>
        <taxon>Diptera</taxon>
        <taxon>Brachycera</taxon>
        <taxon>Muscomorpha</taxon>
        <taxon>Ephydroidea</taxon>
        <taxon>Drosophilidae</taxon>
        <taxon>Drosophila</taxon>
        <taxon>Sophophora</taxon>
    </lineage>
</organism>
<feature type="region of interest" description="Disordered" evidence="4">
    <location>
        <begin position="531"/>
        <end position="553"/>
    </location>
</feature>
<keyword evidence="3" id="KW-0810">Translation regulation</keyword>
<evidence type="ECO:0000256" key="3">
    <source>
        <dbReference type="ARBA" id="ARBA00022845"/>
    </source>
</evidence>
<feature type="region of interest" description="Disordered" evidence="4">
    <location>
        <begin position="264"/>
        <end position="308"/>
    </location>
</feature>
<feature type="domain" description="MIF4G" evidence="5">
    <location>
        <begin position="317"/>
        <end position="519"/>
    </location>
</feature>
<feature type="compositionally biased region" description="Acidic residues" evidence="4">
    <location>
        <begin position="584"/>
        <end position="594"/>
    </location>
</feature>
<comment type="subcellular location">
    <subcellularLocation>
        <location evidence="1">Cytoplasm</location>
    </subcellularLocation>
</comment>
<reference evidence="6" key="1">
    <citation type="submission" date="2024-06" db="UniProtKB">
        <authorList>
            <consortium name="RefSeq"/>
        </authorList>
    </citation>
    <scope>NUCLEOTIDE SEQUENCE [LARGE SCALE GENOMIC DNA]</scope>
    <source>
        <strain evidence="6">MV2-25</strain>
    </source>
</reference>
<dbReference type="RefSeq" id="XP_002138474.3">
    <property type="nucleotide sequence ID" value="XM_002138438.3"/>
</dbReference>
<keyword evidence="2" id="KW-0963">Cytoplasm</keyword>
<dbReference type="GO" id="GO:0006446">
    <property type="term" value="P:regulation of translational initiation"/>
    <property type="evidence" value="ECO:0007669"/>
    <property type="project" value="TreeGrafter"/>
</dbReference>
<dbReference type="ExpressionAtlas" id="A0A6I8V4K2">
    <property type="expression patterns" value="baseline"/>
</dbReference>
<dbReference type="SUPFAM" id="SSF48371">
    <property type="entry name" value="ARM repeat"/>
    <property type="match status" value="1"/>
</dbReference>
<evidence type="ECO:0000256" key="4">
    <source>
        <dbReference type="SAM" id="MobiDB-lite"/>
    </source>
</evidence>
<dbReference type="Pfam" id="PF02854">
    <property type="entry name" value="MIF4G"/>
    <property type="match status" value="1"/>
</dbReference>
<name>A0A6I8V4K2_DROPS</name>
<sequence>MSAIVAELASALGVHVTASLKHEFFEIDAAIAMSCRAPFQSEDKYEPLRRPNPGGNAAATGLAHAAAIPLDQQAHLFNDYGGAAGYTQSEYAPGQAVGYAQAQAQALSELASGFDGSSKLSAAATVFIPRAVVPPQPHSRHQQYQQHQPGGTAPYGQQQQQHRYVNGYKHHHQHQQHHHQHQQHYNNHHHHQHQQKFKNDMQNLPNSLQSRLNVSNQQSSNNGSMGGNFYPQQVQQQLPHQQNTQHQHGKFQRYAHLNNSFQQIAQQPHHQQQQQQQQQYFQNQQQQQQPQASTSSAAASSSSSSNASQPDMATIALEYLDTVIHCLNQNPGQFDTIASRFLTIFDGMENNHYVLSIAMEDIFEKSIEQPNFRYMGAKLYNLLHMLNPKPDSLFHTLLKCKLDYHQEEVSKYMTSGEQQKVRETALFLAELYMQLRGDDDARIQLIAVNIVYSLTKLLACESAENVRCICQTLKLAGYDLTADCPKDMLNIITALKEIELKTNGRYAMAASVIALQQNNWGRKVSNALGGEEDTVAEPPRLSDEPVFYGPDGHELTAEETDFLAAEDDANGSEGDEFDVRDGDLDLDPEMDEETERAYKDFCKQGQQQAQAKGQSNRKT</sequence>
<dbReference type="InParanoid" id="A0A6I8V4K2"/>
<dbReference type="PANTHER" id="PTHR23254:SF15">
    <property type="entry name" value="POLYADENYLATE-BINDING PROTEIN-INTERACTING PROTEIN 1"/>
    <property type="match status" value="1"/>
</dbReference>
<dbReference type="SMART" id="SM00543">
    <property type="entry name" value="MIF4G"/>
    <property type="match status" value="1"/>
</dbReference>
<keyword evidence="6" id="KW-1185">Reference proteome</keyword>
<feature type="region of interest" description="Disordered" evidence="4">
    <location>
        <begin position="567"/>
        <end position="596"/>
    </location>
</feature>
<evidence type="ECO:0000313" key="6">
    <source>
        <dbReference type="Proteomes" id="UP000001819"/>
    </source>
</evidence>
<dbReference type="KEGG" id="dpo:6898432"/>
<evidence type="ECO:0000256" key="1">
    <source>
        <dbReference type="ARBA" id="ARBA00004496"/>
    </source>
</evidence>
<gene>
    <name evidence="7" type="primary">Paip1</name>
</gene>
<accession>A0A6I8V4K2</accession>
<dbReference type="Gene3D" id="1.25.40.180">
    <property type="match status" value="1"/>
</dbReference>
<feature type="compositionally biased region" description="Polar residues" evidence="4">
    <location>
        <begin position="142"/>
        <end position="163"/>
    </location>
</feature>
<feature type="compositionally biased region" description="Basic residues" evidence="4">
    <location>
        <begin position="168"/>
        <end position="196"/>
    </location>
</feature>
<dbReference type="InterPro" id="IPR016024">
    <property type="entry name" value="ARM-type_fold"/>
</dbReference>
<evidence type="ECO:0000313" key="7">
    <source>
        <dbReference type="RefSeq" id="XP_002138474.3"/>
    </source>
</evidence>
<evidence type="ECO:0000256" key="2">
    <source>
        <dbReference type="ARBA" id="ARBA00022490"/>
    </source>
</evidence>
<reference evidence="7" key="2">
    <citation type="submission" date="2025-08" db="UniProtKB">
        <authorList>
            <consortium name="RefSeq"/>
        </authorList>
    </citation>
    <scope>IDENTIFICATION</scope>
    <source>
        <strain evidence="7">MV-25-SWS-2005</strain>
        <tissue evidence="7">Whole body</tissue>
    </source>
</reference>
<dbReference type="PANTHER" id="PTHR23254">
    <property type="entry name" value="EIF4G DOMAIN PROTEIN"/>
    <property type="match status" value="1"/>
</dbReference>
<dbReference type="AlphaFoldDB" id="A0A6I8V4K2"/>
<dbReference type="FunCoup" id="A0A6I8V4K2">
    <property type="interactions" value="1563"/>
</dbReference>
<dbReference type="GO" id="GO:0005737">
    <property type="term" value="C:cytoplasm"/>
    <property type="evidence" value="ECO:0007669"/>
    <property type="project" value="UniProtKB-SubCell"/>
</dbReference>
<dbReference type="GO" id="GO:0008494">
    <property type="term" value="F:translation activator activity"/>
    <property type="evidence" value="ECO:0007669"/>
    <property type="project" value="TreeGrafter"/>
</dbReference>
<dbReference type="InterPro" id="IPR003890">
    <property type="entry name" value="MIF4G-like_typ-3"/>
</dbReference>
<feature type="compositionally biased region" description="Acidic residues" evidence="4">
    <location>
        <begin position="567"/>
        <end position="576"/>
    </location>
</feature>
<protein>
    <submittedName>
        <fullName evidence="7">Polyadenylate-binding protein-interacting protein 1 isoform X1</fullName>
    </submittedName>
</protein>
<proteinExistence type="predicted"/>
<feature type="region of interest" description="Disordered" evidence="4">
    <location>
        <begin position="134"/>
        <end position="198"/>
    </location>
</feature>